<evidence type="ECO:0000313" key="2">
    <source>
        <dbReference type="Proteomes" id="UP000030185"/>
    </source>
</evidence>
<evidence type="ECO:0000313" key="1">
    <source>
        <dbReference type="EMBL" id="GAL85187.1"/>
    </source>
</evidence>
<comment type="caution">
    <text evidence="1">The sequence shown here is derived from an EMBL/GenBank/DDBJ whole genome shotgun (WGS) entry which is preliminary data.</text>
</comment>
<accession>A0A098LFC2</accession>
<keyword evidence="2" id="KW-1185">Reference proteome</keyword>
<dbReference type="Proteomes" id="UP000030185">
    <property type="component" value="Unassembled WGS sequence"/>
</dbReference>
<dbReference type="AlphaFoldDB" id="A0A098LFC2"/>
<organism evidence="1 2">
    <name type="scientific">Sporocytophaga myxococcoides</name>
    <dbReference type="NCBI Taxonomy" id="153721"/>
    <lineage>
        <taxon>Bacteria</taxon>
        <taxon>Pseudomonadati</taxon>
        <taxon>Bacteroidota</taxon>
        <taxon>Cytophagia</taxon>
        <taxon>Cytophagales</taxon>
        <taxon>Cytophagaceae</taxon>
        <taxon>Sporocytophaga</taxon>
    </lineage>
</organism>
<sequence>MVKFIVYLCIVNIPPDCLEKILKHKVLPLLILISILFTQVAVNYFHHHNEDSSKELSIEVAKEKCKVCSIDLYHDVFYQDIHTLSFQHKYFDIKGNFIIIYFDKITFFKSGRAPPSC</sequence>
<protein>
    <submittedName>
        <fullName evidence="1">Uncharacterized protein</fullName>
    </submittedName>
</protein>
<gene>
    <name evidence="1" type="ORF">MYP_2416</name>
</gene>
<dbReference type="STRING" id="153721.MYP_2416"/>
<dbReference type="EMBL" id="BBLT01000004">
    <property type="protein sequence ID" value="GAL85187.1"/>
    <property type="molecule type" value="Genomic_DNA"/>
</dbReference>
<name>A0A098LFC2_9BACT</name>
<reference evidence="1 2" key="1">
    <citation type="submission" date="2014-09" db="EMBL/GenBank/DDBJ databases">
        <title>Sporocytophaga myxococcoides PG-01 genome sequencing.</title>
        <authorList>
            <person name="Liu L."/>
            <person name="Gao P.J."/>
            <person name="Chen G.J."/>
            <person name="Wang L.S."/>
        </authorList>
    </citation>
    <scope>NUCLEOTIDE SEQUENCE [LARGE SCALE GENOMIC DNA]</scope>
    <source>
        <strain evidence="1 2">PG-01</strain>
    </source>
</reference>
<proteinExistence type="predicted"/>